<dbReference type="Pfam" id="PF01171">
    <property type="entry name" value="ATP_bind_3"/>
    <property type="match status" value="1"/>
</dbReference>
<keyword evidence="1 6" id="KW-0436">Ligase</keyword>
<dbReference type="Gene3D" id="3.40.50.620">
    <property type="entry name" value="HUPs"/>
    <property type="match status" value="1"/>
</dbReference>
<keyword evidence="2 6" id="KW-0819">tRNA processing</keyword>
<keyword evidence="4" id="KW-0067">ATP-binding</keyword>
<dbReference type="SUPFAM" id="SSF52402">
    <property type="entry name" value="Adenine nucleotide alpha hydrolases-like"/>
    <property type="match status" value="1"/>
</dbReference>
<dbReference type="EC" id="6.3.4.19" evidence="6"/>
<evidence type="ECO:0000256" key="2">
    <source>
        <dbReference type="ARBA" id="ARBA00022694"/>
    </source>
</evidence>
<accession>A0ABY7SZJ2</accession>
<evidence type="ECO:0000313" key="9">
    <source>
        <dbReference type="Proteomes" id="UP001218412"/>
    </source>
</evidence>
<dbReference type="InterPro" id="IPR011063">
    <property type="entry name" value="TilS/TtcA_N"/>
</dbReference>
<name>A0ABY7SZJ2_9RHOB</name>
<evidence type="ECO:0000256" key="3">
    <source>
        <dbReference type="ARBA" id="ARBA00022741"/>
    </source>
</evidence>
<organism evidence="8 9">
    <name type="scientific">Paracoccus stylophorae</name>
    <dbReference type="NCBI Taxonomy" id="659350"/>
    <lineage>
        <taxon>Bacteria</taxon>
        <taxon>Pseudomonadati</taxon>
        <taxon>Pseudomonadota</taxon>
        <taxon>Alphaproteobacteria</taxon>
        <taxon>Rhodobacterales</taxon>
        <taxon>Paracoccaceae</taxon>
        <taxon>Paracoccus</taxon>
    </lineage>
</organism>
<evidence type="ECO:0000256" key="6">
    <source>
        <dbReference type="HAMAP-Rule" id="MF_01161"/>
    </source>
</evidence>
<comment type="similarity">
    <text evidence="6">Belongs to the tRNA(Ile)-lysidine synthase family.</text>
</comment>
<comment type="subcellular location">
    <subcellularLocation>
        <location evidence="6">Cytoplasm</location>
    </subcellularLocation>
</comment>
<feature type="domain" description="tRNA(Ile)-lysidine/2-thiocytidine synthase N-terminal" evidence="7">
    <location>
        <begin position="1"/>
        <end position="166"/>
    </location>
</feature>
<dbReference type="HAMAP" id="MF_01161">
    <property type="entry name" value="tRNA_Ile_lys_synt"/>
    <property type="match status" value="1"/>
</dbReference>
<comment type="catalytic activity">
    <reaction evidence="5 6">
        <text>cytidine(34) in tRNA(Ile2) + L-lysine + ATP = lysidine(34) in tRNA(Ile2) + AMP + diphosphate + H(+)</text>
        <dbReference type="Rhea" id="RHEA:43744"/>
        <dbReference type="Rhea" id="RHEA-COMP:10625"/>
        <dbReference type="Rhea" id="RHEA-COMP:10670"/>
        <dbReference type="ChEBI" id="CHEBI:15378"/>
        <dbReference type="ChEBI" id="CHEBI:30616"/>
        <dbReference type="ChEBI" id="CHEBI:32551"/>
        <dbReference type="ChEBI" id="CHEBI:33019"/>
        <dbReference type="ChEBI" id="CHEBI:82748"/>
        <dbReference type="ChEBI" id="CHEBI:83665"/>
        <dbReference type="ChEBI" id="CHEBI:456215"/>
        <dbReference type="EC" id="6.3.4.19"/>
    </reaction>
</comment>
<evidence type="ECO:0000313" key="8">
    <source>
        <dbReference type="EMBL" id="WCR12467.1"/>
    </source>
</evidence>
<dbReference type="InterPro" id="IPR014729">
    <property type="entry name" value="Rossmann-like_a/b/a_fold"/>
</dbReference>
<evidence type="ECO:0000256" key="4">
    <source>
        <dbReference type="ARBA" id="ARBA00022840"/>
    </source>
</evidence>
<dbReference type="CDD" id="cd01992">
    <property type="entry name" value="TilS_N"/>
    <property type="match status" value="1"/>
</dbReference>
<comment type="function">
    <text evidence="6">Ligates lysine onto the cytidine present at position 34 of the AUA codon-specific tRNA(Ile) that contains the anticodon CAU, in an ATP-dependent manner. Cytidine is converted to lysidine, thus changing the amino acid specificity of the tRNA from methionine to isoleucine.</text>
</comment>
<dbReference type="PANTHER" id="PTHR43033:SF1">
    <property type="entry name" value="TRNA(ILE)-LYSIDINE SYNTHASE-RELATED"/>
    <property type="match status" value="1"/>
</dbReference>
<dbReference type="GO" id="GO:0032267">
    <property type="term" value="F:tRNA(Ile)-lysidine synthase activity"/>
    <property type="evidence" value="ECO:0007669"/>
    <property type="project" value="UniProtKB-EC"/>
</dbReference>
<keyword evidence="6" id="KW-0963">Cytoplasm</keyword>
<dbReference type="PANTHER" id="PTHR43033">
    <property type="entry name" value="TRNA(ILE)-LYSIDINE SYNTHASE-RELATED"/>
    <property type="match status" value="1"/>
</dbReference>
<dbReference type="Proteomes" id="UP001218412">
    <property type="component" value="Chromosome"/>
</dbReference>
<dbReference type="EMBL" id="CP067134">
    <property type="protein sequence ID" value="WCR12467.1"/>
    <property type="molecule type" value="Genomic_DNA"/>
</dbReference>
<gene>
    <name evidence="6 8" type="primary">tilS</name>
    <name evidence="8" type="ORF">JHW45_04450</name>
</gene>
<dbReference type="NCBIfam" id="TIGR02432">
    <property type="entry name" value="lysidine_TilS_N"/>
    <property type="match status" value="1"/>
</dbReference>
<dbReference type="InterPro" id="IPR012795">
    <property type="entry name" value="tRNA_Ile_lys_synt_N"/>
</dbReference>
<keyword evidence="9" id="KW-1185">Reference proteome</keyword>
<dbReference type="InterPro" id="IPR012094">
    <property type="entry name" value="tRNA_Ile_lys_synt"/>
</dbReference>
<keyword evidence="3" id="KW-0547">Nucleotide-binding</keyword>
<proteinExistence type="inferred from homology"/>
<reference evidence="8 9" key="1">
    <citation type="submission" date="2021-01" db="EMBL/GenBank/DDBJ databases">
        <title>Biogeographic distribution of Paracoccus.</title>
        <authorList>
            <person name="Hollensteiner J."/>
            <person name="Leineberger J."/>
            <person name="Brinkhoff T."/>
            <person name="Daniel R."/>
        </authorList>
    </citation>
    <scope>NUCLEOTIDE SEQUENCE [LARGE SCALE GENOMIC DNA]</scope>
    <source>
        <strain evidence="8 9">LMG25392</strain>
    </source>
</reference>
<comment type="caution">
    <text evidence="6">Lacks conserved residue(s) required for the propagation of feature annotation.</text>
</comment>
<evidence type="ECO:0000259" key="7">
    <source>
        <dbReference type="Pfam" id="PF01171"/>
    </source>
</evidence>
<evidence type="ECO:0000256" key="5">
    <source>
        <dbReference type="ARBA" id="ARBA00048539"/>
    </source>
</evidence>
<protein>
    <recommendedName>
        <fullName evidence="6">tRNA(Ile)-lysidine synthase</fullName>
        <ecNumber evidence="6">6.3.4.19</ecNumber>
    </recommendedName>
    <alternativeName>
        <fullName evidence="6">tRNA(Ile)-2-lysyl-cytidine synthase</fullName>
    </alternativeName>
    <alternativeName>
        <fullName evidence="6">tRNA(Ile)-lysidine synthetase</fullName>
    </alternativeName>
</protein>
<sequence length="375" mass="41342">MALMHIVADWSHGRRVMVATVDHNLRAESAEEARQVGRAARTLDLPHTTLNWHRDTGSGNLMAAAREARFRLLSEWAQANRLPAIALGHTADDQAETLMMRLARGSGIDGLAAMAECRDAFGVRWLRPMLGARREDLRDWLRGRDIAWIDDPGNENVDFDRIRIRKAIAAMGLETAALARSARHIGEARRALSHYAADTAERAVIRHGTITLPRRDFRDAPAEIRRRLLVASCRWITGADYPPRRATVLHALEAIGAGSRVTLDGALIEPIGDRLHIGREPAAAMRAQISDGPEWDNRWRVDGLRPGQQVSALGMQALAQVNWRGAGLSRDDAAASPAIRESGRLIAAPLLRGGSGHRVEPLRDAADFRKLVMAH</sequence>
<evidence type="ECO:0000256" key="1">
    <source>
        <dbReference type="ARBA" id="ARBA00022598"/>
    </source>
</evidence>